<feature type="chain" id="PRO_5006015554" evidence="1">
    <location>
        <begin position="24"/>
        <end position="246"/>
    </location>
</feature>
<evidence type="ECO:0000256" key="1">
    <source>
        <dbReference type="SAM" id="SignalP"/>
    </source>
</evidence>
<feature type="signal peptide" evidence="1">
    <location>
        <begin position="1"/>
        <end position="23"/>
    </location>
</feature>
<dbReference type="Gene3D" id="3.40.190.10">
    <property type="entry name" value="Periplasmic binding protein-like II"/>
    <property type="match status" value="2"/>
</dbReference>
<dbReference type="SUPFAM" id="SSF53850">
    <property type="entry name" value="Periplasmic binding protein-like II"/>
    <property type="match status" value="1"/>
</dbReference>
<dbReference type="OrthoDB" id="5296159at2"/>
<reference evidence="2 3" key="1">
    <citation type="submission" date="2015-09" db="EMBL/GenBank/DDBJ databases">
        <authorList>
            <consortium name="Swine Surveillance"/>
        </authorList>
    </citation>
    <scope>NUCLEOTIDE SEQUENCE [LARGE SCALE GENOMIC DNA]</scope>
    <source>
        <strain evidence="2 3">CECT 7688</strain>
    </source>
</reference>
<organism evidence="2 3">
    <name type="scientific">Shimia marina</name>
    <dbReference type="NCBI Taxonomy" id="321267"/>
    <lineage>
        <taxon>Bacteria</taxon>
        <taxon>Pseudomonadati</taxon>
        <taxon>Pseudomonadota</taxon>
        <taxon>Alphaproteobacteria</taxon>
        <taxon>Rhodobacterales</taxon>
        <taxon>Roseobacteraceae</taxon>
    </lineage>
</organism>
<keyword evidence="1" id="KW-0732">Signal</keyword>
<evidence type="ECO:0000313" key="3">
    <source>
        <dbReference type="Proteomes" id="UP000054823"/>
    </source>
</evidence>
<sequence>MTFMKRAMTVAALSVGLAFGAQASEHQVMSLEWAPYVGSDLPEGGILMSVLEEALAKSGHSLSVEYLPWARSQKKAADDPSVLGYYPAWPSEVQEGFFASPVIYSSPVGFVQRQDNPINWTTLEDLHGLTVVVVRSYAYPEEFETLMASGAIAVQEASDDAQLLKMVAGGRGDIGVIDRFVMAEMLTTPEMAKVKDKVAYNERNLVEYPLVLAMRDTPENQALAVALDSALQQMPVDEMVRQAFEN</sequence>
<keyword evidence="3" id="KW-1185">Reference proteome</keyword>
<dbReference type="PANTHER" id="PTHR35936:SF25">
    <property type="entry name" value="ABC TRANSPORTER SUBSTRATE-BINDING PROTEIN"/>
    <property type="match status" value="1"/>
</dbReference>
<dbReference type="Proteomes" id="UP000054823">
    <property type="component" value="Unassembled WGS sequence"/>
</dbReference>
<dbReference type="STRING" id="321267.SHM7688_02770"/>
<gene>
    <name evidence="2" type="ORF">SHM7688_02770</name>
</gene>
<accession>A0A0N7LSD5</accession>
<dbReference type="AlphaFoldDB" id="A0A0N7LSD5"/>
<name>A0A0N7LSD5_9RHOB</name>
<protein>
    <submittedName>
        <fullName evidence="2">Bacterial extracellular solute-binding proteins, family 3</fullName>
    </submittedName>
</protein>
<proteinExistence type="predicted"/>
<dbReference type="EMBL" id="CYPW01000027">
    <property type="protein sequence ID" value="CUH53316.1"/>
    <property type="molecule type" value="Genomic_DNA"/>
</dbReference>
<evidence type="ECO:0000313" key="2">
    <source>
        <dbReference type="EMBL" id="CUH53316.1"/>
    </source>
</evidence>
<dbReference type="PANTHER" id="PTHR35936">
    <property type="entry name" value="MEMBRANE-BOUND LYTIC MUREIN TRANSGLYCOSYLASE F"/>
    <property type="match status" value="1"/>
</dbReference>
<dbReference type="RefSeq" id="WP_058240487.1">
    <property type="nucleotide sequence ID" value="NZ_CYPW01000027.1"/>
</dbReference>